<dbReference type="EMBL" id="MWZD01000023">
    <property type="protein sequence ID" value="PRI10087.1"/>
    <property type="molecule type" value="Genomic_DNA"/>
</dbReference>
<name>A0A2S9QKH4_9MICO</name>
<sequence length="642" mass="68409">MTAGQAALAGDPDAVRQAGSQLQWRTVGTGVYTQLNAAAGGLGGQSGNAIAVERVLTMIQATSAPANLMQSADGALGGEIASYGGQMHGIAERARRAQQDLASAEGAVTAAQRNLRDFDRADTDEDDAWHRRLLVSSVTGAQERVSAAKLRLQELDEERRGADSSASSSISAQRSVYVSARNAMPEPPRVSANVRVSATMPDGSVRSVTALELAKLGDPAQIRAVWDALSAEQRAQLIGDAPLLLGNLEGIPLRDRNTANVITAQSYRDELEQQIKMLKLLQKQQGMSDVFADKITDLQSEVKSIDAMLGDRNWKYRGENGADGQPFGTYKIFDENGVDTDQNGLVLVGFNPWRDSYITFQGALDPQTGDVPAWMEQVGVVVPGTNSRLAGFTADLDRGQDLYKSSGTRSGYFTWHGAPMPRFDPPGHITDAAQRGFADTAAPRLASFVNSLSLPANVDVVPIAHSYGAAVLGGAEYLGLRADRVVYVAPAGLGHNVSGIDEFPNTKDVPHFVLQARNDLVVGWNQGKAGFGLGHGPTNPLEADGVVRLETGFLKHGDPGSGTIESPGGMETHSTPFRPDSTSMRNITNVVTGDPVSIYHENDTERVRTGGRVPRSIVVEVQDSGAAKPEELISPIDLERVP</sequence>
<dbReference type="RefSeq" id="WP_105806297.1">
    <property type="nucleotide sequence ID" value="NZ_MWZD01000023.1"/>
</dbReference>
<proteinExistence type="predicted"/>
<evidence type="ECO:0000313" key="3">
    <source>
        <dbReference type="EMBL" id="PRI10087.1"/>
    </source>
</evidence>
<keyword evidence="4" id="KW-1185">Reference proteome</keyword>
<feature type="domain" description="DUF1023" evidence="2">
    <location>
        <begin position="374"/>
        <end position="492"/>
    </location>
</feature>
<dbReference type="Pfam" id="PF06259">
    <property type="entry name" value="Abhydrolase_8"/>
    <property type="match status" value="1"/>
</dbReference>
<dbReference type="Proteomes" id="UP000238650">
    <property type="component" value="Unassembled WGS sequence"/>
</dbReference>
<evidence type="ECO:0000259" key="2">
    <source>
        <dbReference type="Pfam" id="PF06259"/>
    </source>
</evidence>
<evidence type="ECO:0000313" key="4">
    <source>
        <dbReference type="Proteomes" id="UP000238650"/>
    </source>
</evidence>
<protein>
    <recommendedName>
        <fullName evidence="2">DUF1023 domain-containing protein</fullName>
    </recommendedName>
</protein>
<evidence type="ECO:0000256" key="1">
    <source>
        <dbReference type="SAM" id="MobiDB-lite"/>
    </source>
</evidence>
<dbReference type="AlphaFoldDB" id="A0A2S9QKH4"/>
<comment type="caution">
    <text evidence="3">The sequence shown here is derived from an EMBL/GenBank/DDBJ whole genome shotgun (WGS) entry which is preliminary data.</text>
</comment>
<feature type="region of interest" description="Disordered" evidence="1">
    <location>
        <begin position="554"/>
        <end position="585"/>
    </location>
</feature>
<organism evidence="3 4">
    <name type="scientific">Leucobacter massiliensis</name>
    <dbReference type="NCBI Taxonomy" id="1686285"/>
    <lineage>
        <taxon>Bacteria</taxon>
        <taxon>Bacillati</taxon>
        <taxon>Actinomycetota</taxon>
        <taxon>Actinomycetes</taxon>
        <taxon>Micrococcales</taxon>
        <taxon>Microbacteriaceae</taxon>
        <taxon>Leucobacter</taxon>
    </lineage>
</organism>
<gene>
    <name evidence="3" type="ORF">B4915_13190</name>
</gene>
<feature type="compositionally biased region" description="Polar residues" evidence="1">
    <location>
        <begin position="572"/>
        <end position="585"/>
    </location>
</feature>
<reference evidence="3 4" key="1">
    <citation type="journal article" date="2017" name="New Microbes New Infect">
        <title>Genome sequence of 'Leucobacter massiliensis' sp. nov. isolated from human pharynx after travel to the 2014 Hajj.</title>
        <authorList>
            <person name="Leangapichart T."/>
            <person name="Gautret P."/>
            <person name="Nguyen T.T."/>
            <person name="Armstrong N."/>
            <person name="Rolain J.M."/>
        </authorList>
    </citation>
    <scope>NUCLEOTIDE SEQUENCE [LARGE SCALE GENOMIC DNA]</scope>
    <source>
        <strain evidence="3 4">122RC15</strain>
    </source>
</reference>
<dbReference type="InterPro" id="IPR010427">
    <property type="entry name" value="DUF1023"/>
</dbReference>
<accession>A0A2S9QKH4</accession>
<dbReference type="OrthoDB" id="3259161at2"/>